<evidence type="ECO:0000313" key="4">
    <source>
        <dbReference type="Proteomes" id="UP000479710"/>
    </source>
</evidence>
<dbReference type="PANTHER" id="PTHR47877:SF4">
    <property type="entry name" value="LATE EMBRYOGENESIS ABUNDANT PROTEIN ECP63"/>
    <property type="match status" value="1"/>
</dbReference>
<reference evidence="3 4" key="1">
    <citation type="submission" date="2019-11" db="EMBL/GenBank/DDBJ databases">
        <title>Whole genome sequence of Oryza granulata.</title>
        <authorList>
            <person name="Li W."/>
        </authorList>
    </citation>
    <scope>NUCLEOTIDE SEQUENCE [LARGE SCALE GENOMIC DNA]</scope>
    <source>
        <strain evidence="4">cv. Menghai</strain>
        <tissue evidence="3">Leaf</tissue>
    </source>
</reference>
<feature type="compositionally biased region" description="Basic and acidic residues" evidence="2">
    <location>
        <begin position="131"/>
        <end position="172"/>
    </location>
</feature>
<sequence>MASTQEKRGDEGEAQRAGEQIARAEAHAREAAREITHDRTERARVLGEDAAGAGAPRPEHHRAGFLETVQQGAWSLVSAVGRTLGVARDAGAEAADSTQNKLGEYGDYTAEKASDTAEATKNKIGEYSGRTAEKATEAKDTSMEKAREYGEAAREKTRDAKDAAAEGGDKATDSAATTKSPEQKLEEYKESAADAACKAMEYLTVRKEEVKEQLGANKASVEATARQEVDAARQRCEQVAQRERRWKEED</sequence>
<dbReference type="PANTHER" id="PTHR47877">
    <property type="entry name" value="LATE EMBRYOGENESIS ABUNDANT DOMAIN-CONTAINING PROTEIN / LEA DOMAIN-CONTAINING PROTEIN"/>
    <property type="match status" value="1"/>
</dbReference>
<keyword evidence="4" id="KW-1185">Reference proteome</keyword>
<dbReference type="AlphaFoldDB" id="A0A6G1D3X9"/>
<comment type="caution">
    <text evidence="3">The sequence shown here is derived from an EMBL/GenBank/DDBJ whole genome shotgun (WGS) entry which is preliminary data.</text>
</comment>
<feature type="region of interest" description="Disordered" evidence="2">
    <location>
        <begin position="115"/>
        <end position="189"/>
    </location>
</feature>
<name>A0A6G1D3X9_9ORYZ</name>
<evidence type="ECO:0000313" key="3">
    <source>
        <dbReference type="EMBL" id="KAF0907585.1"/>
    </source>
</evidence>
<organism evidence="3 4">
    <name type="scientific">Oryza meyeriana var. granulata</name>
    <dbReference type="NCBI Taxonomy" id="110450"/>
    <lineage>
        <taxon>Eukaryota</taxon>
        <taxon>Viridiplantae</taxon>
        <taxon>Streptophyta</taxon>
        <taxon>Embryophyta</taxon>
        <taxon>Tracheophyta</taxon>
        <taxon>Spermatophyta</taxon>
        <taxon>Magnoliopsida</taxon>
        <taxon>Liliopsida</taxon>
        <taxon>Poales</taxon>
        <taxon>Poaceae</taxon>
        <taxon>BOP clade</taxon>
        <taxon>Oryzoideae</taxon>
        <taxon>Oryzeae</taxon>
        <taxon>Oryzinae</taxon>
        <taxon>Oryza</taxon>
        <taxon>Oryza meyeriana</taxon>
    </lineage>
</organism>
<evidence type="ECO:0000256" key="1">
    <source>
        <dbReference type="SAM" id="Coils"/>
    </source>
</evidence>
<dbReference type="GO" id="GO:0005829">
    <property type="term" value="C:cytosol"/>
    <property type="evidence" value="ECO:0007669"/>
    <property type="project" value="TreeGrafter"/>
</dbReference>
<dbReference type="Proteomes" id="UP000479710">
    <property type="component" value="Unassembled WGS sequence"/>
</dbReference>
<evidence type="ECO:0000256" key="2">
    <source>
        <dbReference type="SAM" id="MobiDB-lite"/>
    </source>
</evidence>
<gene>
    <name evidence="3" type="ORF">E2562_018392</name>
</gene>
<feature type="compositionally biased region" description="Basic and acidic residues" evidence="2">
    <location>
        <begin position="1"/>
        <end position="47"/>
    </location>
</feature>
<dbReference type="OrthoDB" id="696679at2759"/>
<proteinExistence type="predicted"/>
<dbReference type="EMBL" id="SPHZ02000007">
    <property type="protein sequence ID" value="KAF0907585.1"/>
    <property type="molecule type" value="Genomic_DNA"/>
</dbReference>
<accession>A0A6G1D3X9</accession>
<dbReference type="Gene3D" id="6.10.140.1430">
    <property type="match status" value="1"/>
</dbReference>
<feature type="region of interest" description="Disordered" evidence="2">
    <location>
        <begin position="1"/>
        <end position="59"/>
    </location>
</feature>
<dbReference type="GO" id="GO:0009631">
    <property type="term" value="P:cold acclimation"/>
    <property type="evidence" value="ECO:0007669"/>
    <property type="project" value="TreeGrafter"/>
</dbReference>
<feature type="compositionally biased region" description="Basic and acidic residues" evidence="2">
    <location>
        <begin position="115"/>
        <end position="124"/>
    </location>
</feature>
<keyword evidence="1" id="KW-0175">Coiled coil</keyword>
<feature type="coiled-coil region" evidence="1">
    <location>
        <begin position="222"/>
        <end position="249"/>
    </location>
</feature>
<protein>
    <submittedName>
        <fullName evidence="3">Uncharacterized protein</fullName>
    </submittedName>
</protein>